<proteinExistence type="predicted"/>
<sequence>MMICCAQFAGSGTTAEQQAFLKKVIPWLEKTTWIQRYAGFGAFAGQYVNANSGLTAIGDTYMRTV</sequence>
<dbReference type="InterPro" id="IPR024655">
    <property type="entry name" value="Asl1_glyco_hydro_catalytic"/>
</dbReference>
<dbReference type="EMBL" id="FMSP01000005">
    <property type="protein sequence ID" value="SCV70126.1"/>
    <property type="molecule type" value="Genomic_DNA"/>
</dbReference>
<dbReference type="Proteomes" id="UP000198372">
    <property type="component" value="Unassembled WGS sequence"/>
</dbReference>
<dbReference type="STRING" id="269621.A0A238FGF7"/>
<dbReference type="OrthoDB" id="5959761at2759"/>
<evidence type="ECO:0000313" key="3">
    <source>
        <dbReference type="Proteomes" id="UP000198372"/>
    </source>
</evidence>
<protein>
    <submittedName>
        <fullName evidence="2">BQ2448_1520 protein</fullName>
    </submittedName>
</protein>
<feature type="domain" description="Asl1-like glycosyl hydrolase catalytic" evidence="1">
    <location>
        <begin position="4"/>
        <end position="61"/>
    </location>
</feature>
<evidence type="ECO:0000313" key="2">
    <source>
        <dbReference type="EMBL" id="SCV70126.1"/>
    </source>
</evidence>
<keyword evidence="3" id="KW-1185">Reference proteome</keyword>
<name>A0A238FGF7_9BASI</name>
<evidence type="ECO:0000259" key="1">
    <source>
        <dbReference type="Pfam" id="PF11790"/>
    </source>
</evidence>
<organism evidence="2 3">
    <name type="scientific">Microbotryum intermedium</name>
    <dbReference type="NCBI Taxonomy" id="269621"/>
    <lineage>
        <taxon>Eukaryota</taxon>
        <taxon>Fungi</taxon>
        <taxon>Dikarya</taxon>
        <taxon>Basidiomycota</taxon>
        <taxon>Pucciniomycotina</taxon>
        <taxon>Microbotryomycetes</taxon>
        <taxon>Microbotryales</taxon>
        <taxon>Microbotryaceae</taxon>
        <taxon>Microbotryum</taxon>
    </lineage>
</organism>
<dbReference type="AlphaFoldDB" id="A0A238FGF7"/>
<reference evidence="3" key="1">
    <citation type="submission" date="2016-09" db="EMBL/GenBank/DDBJ databases">
        <authorList>
            <person name="Jeantristanb JTB J.-T."/>
            <person name="Ricardo R."/>
        </authorList>
    </citation>
    <scope>NUCLEOTIDE SEQUENCE [LARGE SCALE GENOMIC DNA]</scope>
</reference>
<accession>A0A238FGF7</accession>
<gene>
    <name evidence="2" type="ORF">BQ2448_1520</name>
</gene>
<dbReference type="Pfam" id="PF11790">
    <property type="entry name" value="Glyco_hydro_cc"/>
    <property type="match status" value="1"/>
</dbReference>